<feature type="transmembrane region" description="Helical" evidence="5">
    <location>
        <begin position="399"/>
        <end position="420"/>
    </location>
</feature>
<feature type="transmembrane region" description="Helical" evidence="5">
    <location>
        <begin position="6"/>
        <end position="28"/>
    </location>
</feature>
<evidence type="ECO:0000256" key="3">
    <source>
        <dbReference type="ARBA" id="ARBA00022989"/>
    </source>
</evidence>
<comment type="subcellular location">
    <subcellularLocation>
        <location evidence="1">Membrane</location>
        <topology evidence="1">Multi-pass membrane protein</topology>
    </subcellularLocation>
</comment>
<evidence type="ECO:0000256" key="5">
    <source>
        <dbReference type="SAM" id="Phobius"/>
    </source>
</evidence>
<dbReference type="AlphaFoldDB" id="A0A9X9WX70"/>
<feature type="transmembrane region" description="Helical" evidence="5">
    <location>
        <begin position="154"/>
        <end position="178"/>
    </location>
</feature>
<feature type="transmembrane region" description="Helical" evidence="5">
    <location>
        <begin position="249"/>
        <end position="281"/>
    </location>
</feature>
<keyword evidence="8" id="KW-1185">Reference proteome</keyword>
<keyword evidence="4 5" id="KW-0472">Membrane</keyword>
<keyword evidence="3 5" id="KW-1133">Transmembrane helix</keyword>
<reference evidence="7" key="2">
    <citation type="journal article" date="2021" name="Syst. Appl. Microbiol.">
        <title>Roseomonas hellenica sp. nov., isolated from roots of wild-growing Alkanna tinctoria.</title>
        <authorList>
            <person name="Rat A."/>
            <person name="Naranjo H.D."/>
            <person name="Lebbe L."/>
            <person name="Cnockaert M."/>
            <person name="Krigas N."/>
            <person name="Grigoriadou K."/>
            <person name="Maloupa E."/>
            <person name="Willems A."/>
        </authorList>
    </citation>
    <scope>NUCLEOTIDE SEQUENCE</scope>
    <source>
        <strain evidence="7">LMG 31231</strain>
    </source>
</reference>
<dbReference type="EMBL" id="JAAEDM010000025">
    <property type="protein sequence ID" value="MBR0671749.1"/>
    <property type="molecule type" value="Genomic_DNA"/>
</dbReference>
<feature type="transmembrane region" description="Helical" evidence="5">
    <location>
        <begin position="440"/>
        <end position="466"/>
    </location>
</feature>
<dbReference type="Pfam" id="PF04932">
    <property type="entry name" value="Wzy_C"/>
    <property type="match status" value="1"/>
</dbReference>
<accession>A0A9X9WX70</accession>
<reference evidence="7" key="1">
    <citation type="submission" date="2020-01" db="EMBL/GenBank/DDBJ databases">
        <authorList>
            <person name="Rat A."/>
        </authorList>
    </citation>
    <scope>NUCLEOTIDE SEQUENCE</scope>
    <source>
        <strain evidence="7">LMG 31231</strain>
    </source>
</reference>
<protein>
    <submittedName>
        <fullName evidence="7">O-antigen ligase family protein</fullName>
    </submittedName>
</protein>
<evidence type="ECO:0000313" key="8">
    <source>
        <dbReference type="Proteomes" id="UP001138751"/>
    </source>
</evidence>
<feature type="domain" description="O-antigen ligase-related" evidence="6">
    <location>
        <begin position="252"/>
        <end position="412"/>
    </location>
</feature>
<feature type="transmembrane region" description="Helical" evidence="5">
    <location>
        <begin position="287"/>
        <end position="304"/>
    </location>
</feature>
<dbReference type="PANTHER" id="PTHR37422:SF13">
    <property type="entry name" value="LIPOPOLYSACCHARIDE BIOSYNTHESIS PROTEIN PA4999-RELATED"/>
    <property type="match status" value="1"/>
</dbReference>
<dbReference type="InterPro" id="IPR051533">
    <property type="entry name" value="WaaL-like"/>
</dbReference>
<feature type="transmembrane region" description="Helical" evidence="5">
    <location>
        <begin position="35"/>
        <end position="62"/>
    </location>
</feature>
<name>A0A9X9WX70_9PROT</name>
<dbReference type="InterPro" id="IPR007016">
    <property type="entry name" value="O-antigen_ligase-rel_domated"/>
</dbReference>
<evidence type="ECO:0000256" key="2">
    <source>
        <dbReference type="ARBA" id="ARBA00022692"/>
    </source>
</evidence>
<organism evidence="7 8">
    <name type="scientific">Neoroseomonas soli</name>
    <dbReference type="NCBI Taxonomy" id="1081025"/>
    <lineage>
        <taxon>Bacteria</taxon>
        <taxon>Pseudomonadati</taxon>
        <taxon>Pseudomonadota</taxon>
        <taxon>Alphaproteobacteria</taxon>
        <taxon>Acetobacterales</taxon>
        <taxon>Acetobacteraceae</taxon>
        <taxon>Neoroseomonas</taxon>
    </lineage>
</organism>
<proteinExistence type="predicted"/>
<dbReference type="RefSeq" id="WP_211862124.1">
    <property type="nucleotide sequence ID" value="NZ_JAAEDM010000025.1"/>
</dbReference>
<evidence type="ECO:0000259" key="6">
    <source>
        <dbReference type="Pfam" id="PF04932"/>
    </source>
</evidence>
<evidence type="ECO:0000313" key="7">
    <source>
        <dbReference type="EMBL" id="MBR0671749.1"/>
    </source>
</evidence>
<feature type="transmembrane region" description="Helical" evidence="5">
    <location>
        <begin position="68"/>
        <end position="87"/>
    </location>
</feature>
<evidence type="ECO:0000256" key="1">
    <source>
        <dbReference type="ARBA" id="ARBA00004141"/>
    </source>
</evidence>
<sequence>MGRHQALIPIGVGAGLFGAAALAGPLLAAGGVLAVALAAAVYVWPIIGLGMMVISGTALQILGSENVTGLPLSFSKIAGALTLSVWLARSILQRIPITWSPLLPALAAFVFAVWAAGFVSPDAGEAREGVMRYIQLALLTFMIANIAGENERTLDLAVIALTASMTVSATIGLMEFLLPSLALESDDPSQGGGNIGAVIDRDSLDGVDIKRVTGGVSESNWFSYMLVAVVPVNLYLFHRYAGRAARFLILAAATLQSIGIVISLTRSGIMALGVTVAWLALRGRLPAKPLLMVAFLSAVGFLAWNPAGLERIYSIEYAREGGSTNLRAYLLRGGAALVQERPVTGWGYNQFGANFMKWLASEPSLPDEISAWERDMENRVAQGIERIEWIMPHNTAVQVWVEFGLPGMVAFCTLYVLMLLDLRLVLRLGDPPRGLLADCLVASALGFLVCAIFGHLALAKIIWMLAGYSAALRRVAFDPATKQGATA</sequence>
<dbReference type="GO" id="GO:0016020">
    <property type="term" value="C:membrane"/>
    <property type="evidence" value="ECO:0007669"/>
    <property type="project" value="UniProtKB-SubCell"/>
</dbReference>
<keyword evidence="2 5" id="KW-0812">Transmembrane</keyword>
<feature type="transmembrane region" description="Helical" evidence="5">
    <location>
        <begin position="130"/>
        <end position="147"/>
    </location>
</feature>
<keyword evidence="7" id="KW-0436">Ligase</keyword>
<evidence type="ECO:0000256" key="4">
    <source>
        <dbReference type="ARBA" id="ARBA00023136"/>
    </source>
</evidence>
<dbReference type="Proteomes" id="UP001138751">
    <property type="component" value="Unassembled WGS sequence"/>
</dbReference>
<comment type="caution">
    <text evidence="7">The sequence shown here is derived from an EMBL/GenBank/DDBJ whole genome shotgun (WGS) entry which is preliminary data.</text>
</comment>
<dbReference type="PANTHER" id="PTHR37422">
    <property type="entry name" value="TEICHURONIC ACID BIOSYNTHESIS PROTEIN TUAE"/>
    <property type="match status" value="1"/>
</dbReference>
<dbReference type="GO" id="GO:0016874">
    <property type="term" value="F:ligase activity"/>
    <property type="evidence" value="ECO:0007669"/>
    <property type="project" value="UniProtKB-KW"/>
</dbReference>
<feature type="transmembrane region" description="Helical" evidence="5">
    <location>
        <begin position="99"/>
        <end position="118"/>
    </location>
</feature>
<gene>
    <name evidence="7" type="ORF">GXW76_11265</name>
</gene>
<feature type="transmembrane region" description="Helical" evidence="5">
    <location>
        <begin position="221"/>
        <end position="237"/>
    </location>
</feature>